<keyword evidence="1" id="KW-0472">Membrane</keyword>
<organism evidence="2 3">
    <name type="scientific">Aspergillus steynii IBT 23096</name>
    <dbReference type="NCBI Taxonomy" id="1392250"/>
    <lineage>
        <taxon>Eukaryota</taxon>
        <taxon>Fungi</taxon>
        <taxon>Dikarya</taxon>
        <taxon>Ascomycota</taxon>
        <taxon>Pezizomycotina</taxon>
        <taxon>Eurotiomycetes</taxon>
        <taxon>Eurotiomycetidae</taxon>
        <taxon>Eurotiales</taxon>
        <taxon>Aspergillaceae</taxon>
        <taxon>Aspergillus</taxon>
        <taxon>Aspergillus subgen. Circumdati</taxon>
    </lineage>
</organism>
<feature type="transmembrane region" description="Helical" evidence="1">
    <location>
        <begin position="21"/>
        <end position="40"/>
    </location>
</feature>
<evidence type="ECO:0000313" key="2">
    <source>
        <dbReference type="EMBL" id="PLB47970.1"/>
    </source>
</evidence>
<evidence type="ECO:0000256" key="1">
    <source>
        <dbReference type="SAM" id="Phobius"/>
    </source>
</evidence>
<dbReference type="VEuPathDB" id="FungiDB:P170DRAFT_201710"/>
<proteinExistence type="predicted"/>
<keyword evidence="1" id="KW-1133">Transmembrane helix</keyword>
<keyword evidence="1" id="KW-0812">Transmembrane</keyword>
<evidence type="ECO:0000313" key="3">
    <source>
        <dbReference type="Proteomes" id="UP000234275"/>
    </source>
</evidence>
<feature type="transmembrane region" description="Helical" evidence="1">
    <location>
        <begin position="79"/>
        <end position="98"/>
    </location>
</feature>
<name>A0A2I2G519_9EURO</name>
<feature type="transmembrane region" description="Helical" evidence="1">
    <location>
        <begin position="110"/>
        <end position="136"/>
    </location>
</feature>
<comment type="caution">
    <text evidence="2">The sequence shown here is derived from an EMBL/GenBank/DDBJ whole genome shotgun (WGS) entry which is preliminary data.</text>
</comment>
<sequence>MHAWHDVRSSYMYRNKYIHGIIGWMTGMIRTTPVIGSIAIPHNDRPETNTWRPRCLARGYAMSSARHKVRACVSRMMRYPISTCTCTCTCLCMLVGVSCRGQFGRSGGGWYFFSFLFSFLFLLLDLTGWGLTIYTICDL</sequence>
<accession>A0A2I2G519</accession>
<reference evidence="2 3" key="1">
    <citation type="submission" date="2016-12" db="EMBL/GenBank/DDBJ databases">
        <title>The genomes of Aspergillus section Nigri reveals drivers in fungal speciation.</title>
        <authorList>
            <consortium name="DOE Joint Genome Institute"/>
            <person name="Vesth T.C."/>
            <person name="Nybo J."/>
            <person name="Theobald S."/>
            <person name="Brandl J."/>
            <person name="Frisvad J.C."/>
            <person name="Nielsen K.F."/>
            <person name="Lyhne E.K."/>
            <person name="Kogle M.E."/>
            <person name="Kuo A."/>
            <person name="Riley R."/>
            <person name="Clum A."/>
            <person name="Nolan M."/>
            <person name="Lipzen A."/>
            <person name="Salamov A."/>
            <person name="Henrissat B."/>
            <person name="Wiebenga A."/>
            <person name="De Vries R.P."/>
            <person name="Grigoriev I.V."/>
            <person name="Mortensen U.H."/>
            <person name="Andersen M.R."/>
            <person name="Baker S.E."/>
        </authorList>
    </citation>
    <scope>NUCLEOTIDE SEQUENCE [LARGE SCALE GENOMIC DNA]</scope>
    <source>
        <strain evidence="2 3">IBT 23096</strain>
    </source>
</reference>
<dbReference type="EMBL" id="MSFO01000005">
    <property type="protein sequence ID" value="PLB47970.1"/>
    <property type="molecule type" value="Genomic_DNA"/>
</dbReference>
<keyword evidence="3" id="KW-1185">Reference proteome</keyword>
<dbReference type="AlphaFoldDB" id="A0A2I2G519"/>
<dbReference type="GeneID" id="36550462"/>
<gene>
    <name evidence="2" type="ORF">P170DRAFT_201710</name>
</gene>
<protein>
    <submittedName>
        <fullName evidence="2">Uncharacterized protein</fullName>
    </submittedName>
</protein>
<dbReference type="RefSeq" id="XP_024703272.1">
    <property type="nucleotide sequence ID" value="XM_024842764.1"/>
</dbReference>
<dbReference type="Proteomes" id="UP000234275">
    <property type="component" value="Unassembled WGS sequence"/>
</dbReference>